<keyword evidence="2" id="KW-1185">Reference proteome</keyword>
<reference evidence="1" key="1">
    <citation type="submission" date="2021-01" db="EMBL/GenBank/DDBJ databases">
        <title>Whole genome shotgun sequence of Actinoplanes siamensis NBRC 109076.</title>
        <authorList>
            <person name="Komaki H."/>
            <person name="Tamura T."/>
        </authorList>
    </citation>
    <scope>NUCLEOTIDE SEQUENCE</scope>
    <source>
        <strain evidence="1">NBRC 109076</strain>
    </source>
</reference>
<proteinExistence type="predicted"/>
<dbReference type="Proteomes" id="UP000629619">
    <property type="component" value="Unassembled WGS sequence"/>
</dbReference>
<protein>
    <submittedName>
        <fullName evidence="1">Uncharacterized protein</fullName>
    </submittedName>
</protein>
<name>A0A919TI35_9ACTN</name>
<dbReference type="AlphaFoldDB" id="A0A919TI35"/>
<sequence>MRADAEFFETTADARVESVPLAHLSVELGHFYSPDLRQDEEFFIDHFRRIGIWYSAARSACEAMVPRGNPRISTCVLIDDYFGQPASPSALIRKLRDAAGKAGLEIDYLVRESGCAHTVAKVDPDPAEPVETAPPGLSLAHLVEARLVEDPPPNSTGARPPVGQTGWLCNGQRSPATETHEAMKRPTVWRPPAENAAVNHSIFEDIELWRDGPDGRLWSCAMLAAVWQLLRLGLLRDNGRRVAAPHPLPGDLPDNWRALPMVLQLNERALPFNAYRAMTICAPLFLPVENAVRTILQQVAVDPAVLAQVGGRARDEGVALPLEVVDRMEYLFVDTGPVRGAGPG</sequence>
<comment type="caution">
    <text evidence="1">The sequence shown here is derived from an EMBL/GenBank/DDBJ whole genome shotgun (WGS) entry which is preliminary data.</text>
</comment>
<dbReference type="NCBIfam" id="NF040566">
    <property type="entry name" value="SCO2522_fam"/>
    <property type="match status" value="1"/>
</dbReference>
<accession>A0A919TI35</accession>
<dbReference type="RefSeq" id="WP_203677404.1">
    <property type="nucleotide sequence ID" value="NZ_BOMW01000012.1"/>
</dbReference>
<dbReference type="EMBL" id="BOMW01000012">
    <property type="protein sequence ID" value="GIF03713.1"/>
    <property type="molecule type" value="Genomic_DNA"/>
</dbReference>
<evidence type="ECO:0000313" key="1">
    <source>
        <dbReference type="EMBL" id="GIF03713.1"/>
    </source>
</evidence>
<gene>
    <name evidence="1" type="ORF">Asi03nite_12510</name>
</gene>
<evidence type="ECO:0000313" key="2">
    <source>
        <dbReference type="Proteomes" id="UP000629619"/>
    </source>
</evidence>
<organism evidence="1 2">
    <name type="scientific">Actinoplanes siamensis</name>
    <dbReference type="NCBI Taxonomy" id="1223317"/>
    <lineage>
        <taxon>Bacteria</taxon>
        <taxon>Bacillati</taxon>
        <taxon>Actinomycetota</taxon>
        <taxon>Actinomycetes</taxon>
        <taxon>Micromonosporales</taxon>
        <taxon>Micromonosporaceae</taxon>
        <taxon>Actinoplanes</taxon>
    </lineage>
</organism>
<dbReference type="InterPro" id="IPR049747">
    <property type="entry name" value="SCO2522-like"/>
</dbReference>